<dbReference type="InterPro" id="IPR001611">
    <property type="entry name" value="Leu-rich_rpt"/>
</dbReference>
<dbReference type="PANTHER" id="PTHR48060">
    <property type="entry name" value="DNA DAMAGE-REPAIR/TOLERATION PROTEIN DRT100"/>
    <property type="match status" value="1"/>
</dbReference>
<keyword evidence="5" id="KW-1185">Reference proteome</keyword>
<protein>
    <submittedName>
        <fullName evidence="4">Putative surface antigen</fullName>
    </submittedName>
</protein>
<proteinExistence type="predicted"/>
<evidence type="ECO:0000313" key="4">
    <source>
        <dbReference type="EMBL" id="ORC78967.1"/>
    </source>
</evidence>
<dbReference type="RefSeq" id="XP_028876671.1">
    <property type="nucleotide sequence ID" value="XM_029032035.1"/>
</dbReference>
<evidence type="ECO:0000259" key="3">
    <source>
        <dbReference type="Pfam" id="PF08263"/>
    </source>
</evidence>
<accession>A0A1X0ND37</accession>
<feature type="domain" description="Leucine-rich repeat-containing N-terminal plant-type" evidence="3">
    <location>
        <begin position="475"/>
        <end position="509"/>
    </location>
</feature>
<evidence type="ECO:0000256" key="2">
    <source>
        <dbReference type="SAM" id="SignalP"/>
    </source>
</evidence>
<evidence type="ECO:0000256" key="1">
    <source>
        <dbReference type="ARBA" id="ARBA00022729"/>
    </source>
</evidence>
<name>A0A1X0ND37_9TRYP</name>
<comment type="caution">
    <text evidence="4">The sequence shown here is derived from an EMBL/GenBank/DDBJ whole genome shotgun (WGS) entry which is preliminary data.</text>
</comment>
<feature type="domain" description="Leucine-rich repeat-containing N-terminal plant-type" evidence="3">
    <location>
        <begin position="35"/>
        <end position="61"/>
    </location>
</feature>
<dbReference type="PANTHER" id="PTHR48060:SF21">
    <property type="entry name" value="L DOMAIN-LIKE PROTEIN"/>
    <property type="match status" value="1"/>
</dbReference>
<dbReference type="Pfam" id="PF13855">
    <property type="entry name" value="LRR_8"/>
    <property type="match status" value="1"/>
</dbReference>
<organism evidence="4 5">
    <name type="scientific">Trypanosoma theileri</name>
    <dbReference type="NCBI Taxonomy" id="67003"/>
    <lineage>
        <taxon>Eukaryota</taxon>
        <taxon>Discoba</taxon>
        <taxon>Euglenozoa</taxon>
        <taxon>Kinetoplastea</taxon>
        <taxon>Metakinetoplastina</taxon>
        <taxon>Trypanosomatida</taxon>
        <taxon>Trypanosomatidae</taxon>
        <taxon>Trypanosoma</taxon>
    </lineage>
</organism>
<dbReference type="EMBL" id="NBCO01000222">
    <property type="protein sequence ID" value="ORC78967.1"/>
    <property type="molecule type" value="Genomic_DNA"/>
</dbReference>
<reference evidence="4 5" key="1">
    <citation type="submission" date="2017-03" db="EMBL/GenBank/DDBJ databases">
        <title>An alternative strategy for trypanosome survival in the mammalian bloodstream revealed through genome and transcriptome analysis of the ubiquitous bovine parasite Trypanosoma (Megatrypanum) theileri.</title>
        <authorList>
            <person name="Kelly S."/>
            <person name="Ivens A."/>
            <person name="Mott A."/>
            <person name="O'Neill E."/>
            <person name="Emms D."/>
            <person name="Macleod O."/>
            <person name="Voorheis P."/>
            <person name="Matthews J."/>
            <person name="Matthews K."/>
            <person name="Carrington M."/>
        </authorList>
    </citation>
    <scope>NUCLEOTIDE SEQUENCE [LARGE SCALE GENOMIC DNA]</scope>
    <source>
        <strain evidence="4">Edinburgh</strain>
    </source>
</reference>
<dbReference type="GeneID" id="39991815"/>
<dbReference type="Proteomes" id="UP000192257">
    <property type="component" value="Unassembled WGS sequence"/>
</dbReference>
<dbReference type="InterPro" id="IPR013210">
    <property type="entry name" value="LRR_N_plant-typ"/>
</dbReference>
<dbReference type="SUPFAM" id="SSF52058">
    <property type="entry name" value="L domain-like"/>
    <property type="match status" value="2"/>
</dbReference>
<dbReference type="Pfam" id="PF08263">
    <property type="entry name" value="LRRNT_2"/>
    <property type="match status" value="3"/>
</dbReference>
<dbReference type="OrthoDB" id="676979at2759"/>
<evidence type="ECO:0000313" key="5">
    <source>
        <dbReference type="Proteomes" id="UP000192257"/>
    </source>
</evidence>
<dbReference type="Gene3D" id="3.80.10.10">
    <property type="entry name" value="Ribonuclease Inhibitor"/>
    <property type="match status" value="4"/>
</dbReference>
<feature type="chain" id="PRO_5013230456" evidence="2">
    <location>
        <begin position="26"/>
        <end position="952"/>
    </location>
</feature>
<dbReference type="InterPro" id="IPR053211">
    <property type="entry name" value="DNA_repair-toleration"/>
</dbReference>
<dbReference type="AlphaFoldDB" id="A0A1X0ND37"/>
<keyword evidence="1 2" id="KW-0732">Signal</keyword>
<dbReference type="InterPro" id="IPR032675">
    <property type="entry name" value="LRR_dom_sf"/>
</dbReference>
<feature type="domain" description="Leucine-rich repeat-containing N-terminal plant-type" evidence="3">
    <location>
        <begin position="262"/>
        <end position="276"/>
    </location>
</feature>
<sequence>MARLSGLRQMLWCIILCTVFLGTGGAKNSSTLQFLMLFAREFHLYEWSGDNYCTWRGITCSDDNVWVNLSHSNLSGEIPDLLENYRGNRVISVDLSFNPSVRGCIKESWRKLVLVQFINLSHTSLSGTIPSSWKDLHELVELDVSHTNLTTLPDWPIVKLPRCRRLNFAGNNISGKLPASWGSLPSSSVLQELDLRGNRFCDCMPTTWNLPVLRVAARRSSPLLVVPLCNETNSCSKTYDGLHRDFGTFLFLRALAVALSLEWEGREYCKWEGVICPEHSNEGIRVDLSFRELVGELPSLYDVRAPVLVDSLILSGNKNIRGRFPEFWGEKLSLLREIDLSGTSLYGEIPDEWRRMEYIEKIRVSNIMACQGLPRWNGKTLHHLREVDFSYNGFRGTLQDEWSSLNLQSLNITGNSFCGCIPSSWKDVELLNSAAVIANPQLLYKNCSVSNACGNVNSRCFVDNGGEKLNQDDTLQFLKTLKHSLRGDFQESWGGMNYCGSNWKGVRCNNNSSVLEVRLNLSGSSLNGTLPEVSPYINGARVAIVSIDLSNNSGITGLFPSTWGTLTQLRVIDLGETNIYGPIPWQWRTLRNLEEIYVKRTLACLGLPSWDEKNMPNLRRVDFSSNVLHGYLSSSWGSFTKLTYFNISKNRFCGCIPSTWKSSVLREAAILANPALDDENCETVNICRSPNMRCYLGPEGSPTTPDPTTLALAKISKSFGGIITWDGDNYCKNSGGITCGSYENTDGSILNLSQMGLIGTLPELDGISHGSISLSSIDLSNNIGITGTLPASWSGLIHLRSLNLSNTSIKSTVPNKWEELKSLEYLSISRASLYGSLPIWDGAKLVKVKRIDFSSNNFSGVLNDSWFSFAGSNLEYLDISENNNLCVSRRSFWMRSALLLDSLFRASLDVKENCLIFENGSSNQSDGSVHVQTRYTLAMIVTIQFAIISTLF</sequence>
<dbReference type="STRING" id="67003.A0A1X0ND37"/>
<dbReference type="Pfam" id="PF00560">
    <property type="entry name" value="LRR_1"/>
    <property type="match status" value="2"/>
</dbReference>
<feature type="signal peptide" evidence="2">
    <location>
        <begin position="1"/>
        <end position="25"/>
    </location>
</feature>
<gene>
    <name evidence="4" type="ORF">TM35_002221000</name>
</gene>
<dbReference type="VEuPathDB" id="TriTrypDB:TM35_002221000"/>